<feature type="domain" description="Tetratrico peptide repeat group 5" evidence="3">
    <location>
        <begin position="36"/>
        <end position="155"/>
    </location>
</feature>
<keyword evidence="5" id="KW-1185">Reference proteome</keyword>
<dbReference type="InterPro" id="IPR051012">
    <property type="entry name" value="CellSynth/LPSAsmb/PSIAsmb"/>
</dbReference>
<dbReference type="InterPro" id="IPR041656">
    <property type="entry name" value="TPR_5"/>
</dbReference>
<dbReference type="OrthoDB" id="193829at2"/>
<dbReference type="InterPro" id="IPR011990">
    <property type="entry name" value="TPR-like_helical_dom_sf"/>
</dbReference>
<dbReference type="RefSeq" id="WP_006210816.1">
    <property type="nucleotide sequence ID" value="NZ_CBCSBX010000001.1"/>
</dbReference>
<evidence type="ECO:0000256" key="1">
    <source>
        <dbReference type="ARBA" id="ARBA00022737"/>
    </source>
</evidence>
<gene>
    <name evidence="4" type="ORF">AWU65_23325</name>
</gene>
<dbReference type="Gene3D" id="1.25.40.10">
    <property type="entry name" value="Tetratricopeptide repeat domain"/>
    <property type="match status" value="1"/>
</dbReference>
<accession>A0A163M1A4</accession>
<dbReference type="GeneID" id="97555778"/>
<dbReference type="EMBL" id="LWMH01000001">
    <property type="protein sequence ID" value="KZS48654.1"/>
    <property type="molecule type" value="Genomic_DNA"/>
</dbReference>
<organism evidence="4 5">
    <name type="scientific">Paenibacillus glucanolyticus</name>
    <dbReference type="NCBI Taxonomy" id="59843"/>
    <lineage>
        <taxon>Bacteria</taxon>
        <taxon>Bacillati</taxon>
        <taxon>Bacillota</taxon>
        <taxon>Bacilli</taxon>
        <taxon>Bacillales</taxon>
        <taxon>Paenibacillaceae</taxon>
        <taxon>Paenibacillus</taxon>
    </lineage>
</organism>
<keyword evidence="1" id="KW-0677">Repeat</keyword>
<sequence>MSTIQTAIELRSAGKSEEAKQILLGLLEQSPEDPDILYQLAWVHDLMGLEGEAVPYYEKAISSGLKDPERRGALLGLGSTYRTLGLYNKSKEIFERGRQDYPQAREFNVFYAMTLHNLGQYDKAMEFLLKELGETSSDEGIHRYQRAIVFYSDKLNQVWE</sequence>
<keyword evidence="2" id="KW-0802">TPR repeat</keyword>
<proteinExistence type="predicted"/>
<reference evidence="4" key="1">
    <citation type="journal article" date="2016" name="Genome Announc.">
        <title>Draft genomes of two strains of Paenibacillus glucanolyticus with capability to degrade lignocellulose.</title>
        <authorList>
            <person name="Mathews S.L."/>
            <person name="Pawlak J."/>
            <person name="Grunden A.M."/>
        </authorList>
    </citation>
    <scope>NUCLEOTIDE SEQUENCE [LARGE SCALE GENOMIC DNA]</scope>
    <source>
        <strain evidence="4">SLM1</strain>
    </source>
</reference>
<dbReference type="KEGG" id="pglu:A3958_22595"/>
<dbReference type="PANTHER" id="PTHR45586:SF1">
    <property type="entry name" value="LIPOPOLYSACCHARIDE ASSEMBLY PROTEIN B"/>
    <property type="match status" value="1"/>
</dbReference>
<dbReference type="Pfam" id="PF12688">
    <property type="entry name" value="TPR_5"/>
    <property type="match status" value="1"/>
</dbReference>
<evidence type="ECO:0000259" key="3">
    <source>
        <dbReference type="Pfam" id="PF12688"/>
    </source>
</evidence>
<dbReference type="Proteomes" id="UP000076796">
    <property type="component" value="Unassembled WGS sequence"/>
</dbReference>
<protein>
    <recommendedName>
        <fullName evidence="3">Tetratrico peptide repeat group 5 domain-containing protein</fullName>
    </recommendedName>
</protein>
<name>A0A163M1A4_9BACL</name>
<evidence type="ECO:0000256" key="2">
    <source>
        <dbReference type="ARBA" id="ARBA00022803"/>
    </source>
</evidence>
<evidence type="ECO:0000313" key="5">
    <source>
        <dbReference type="Proteomes" id="UP000076796"/>
    </source>
</evidence>
<dbReference type="AlphaFoldDB" id="A0A163M1A4"/>
<dbReference type="PANTHER" id="PTHR45586">
    <property type="entry name" value="TPR REPEAT-CONTAINING PROTEIN PA4667"/>
    <property type="match status" value="1"/>
</dbReference>
<comment type="caution">
    <text evidence="4">The sequence shown here is derived from an EMBL/GenBank/DDBJ whole genome shotgun (WGS) entry which is preliminary data.</text>
</comment>
<dbReference type="STRING" id="59843.A3958_22595"/>
<evidence type="ECO:0000313" key="4">
    <source>
        <dbReference type="EMBL" id="KZS48654.1"/>
    </source>
</evidence>
<dbReference type="SUPFAM" id="SSF48452">
    <property type="entry name" value="TPR-like"/>
    <property type="match status" value="1"/>
</dbReference>